<dbReference type="InterPro" id="IPR003593">
    <property type="entry name" value="AAA+_ATPase"/>
</dbReference>
<dbReference type="InterPro" id="IPR047817">
    <property type="entry name" value="ABC2_TM_bact-type"/>
</dbReference>
<dbReference type="InterPro" id="IPR013525">
    <property type="entry name" value="ABC2_TM"/>
</dbReference>
<organism evidence="10 11">
    <name type="scientific">Galendromus occidentalis</name>
    <name type="common">western predatory mite</name>
    <dbReference type="NCBI Taxonomy" id="34638"/>
    <lineage>
        <taxon>Eukaryota</taxon>
        <taxon>Metazoa</taxon>
        <taxon>Ecdysozoa</taxon>
        <taxon>Arthropoda</taxon>
        <taxon>Chelicerata</taxon>
        <taxon>Arachnida</taxon>
        <taxon>Acari</taxon>
        <taxon>Parasitiformes</taxon>
        <taxon>Mesostigmata</taxon>
        <taxon>Gamasina</taxon>
        <taxon>Phytoseioidea</taxon>
        <taxon>Phytoseiidae</taxon>
        <taxon>Typhlodrominae</taxon>
        <taxon>Galendromus</taxon>
    </lineage>
</organism>
<evidence type="ECO:0000256" key="5">
    <source>
        <dbReference type="ARBA" id="ARBA00022989"/>
    </source>
</evidence>
<dbReference type="PROSITE" id="PS51012">
    <property type="entry name" value="ABC_TM2"/>
    <property type="match status" value="1"/>
</dbReference>
<evidence type="ECO:0000256" key="3">
    <source>
        <dbReference type="ARBA" id="ARBA00022741"/>
    </source>
</evidence>
<feature type="domain" description="ABC transmembrane type-2" evidence="9">
    <location>
        <begin position="607"/>
        <end position="835"/>
    </location>
</feature>
<sequence length="836" mass="94251">MNDWRDVRDPRDRFDPRLGRQWYKRDGPHREYRNADREFNAHPASRLYRGYLNPDYTVNSLGHEPPAIKFPRYNGKSGAAIEPVSYTTAYNNNENGDARVGHVNEAFVESNNAINQEGGKIPLARLNSDPESMRRTQKLAVDVERLRVTYGYGSRAVEVLKGIDLTLPEGKIYGLLGPSGCGKTTLLRCIVGRKEPTGGMVRVFDQVPGTPGAFIPGPGVGYMPQELTLYPEFTIYETLLFFGKLFGLSESLLNERIQFLLKFLDLPDKRRLVKNLSGGQQRRVSLAAALIHKPPLLILDEPTVGVDPLLRQAIWNYLVTLTREQGMTVIVTTHYIEEARQANIVGLMRSGRMLAQDSPERLLEDFNCETLEDVFLQLCLADKEGRAIVKHKKMLEVVSEKAKDNNTATVEHEKEKAPIYEIPPEVKHTLPPRKPHSGFNTNTQRHETTWEALCRAFALVMKNVTRLKRNYPFLLFTFIVPSFQVVLFCICIGADPYELPVAVVNSDVHPILSQPFLESISNHTIVQRPYSDLDLALASVERGETWGVINIGHNYSTALQYRFILGIDADNETIEESTIDIYMDMTNQQIGFILQKTIFESFITFCENLLVKMNRNVALAQLPVRVREPVYGNGKPSFTEFMAPGIILSITYIMAVALTAISIIMETREGTMERCWVAGVKPFEVIVSHVFSQFIVMCVQVALLLAFIFILFSIPLEGSLILVILLTLLQGLSGMTYGLVISSICAEEQSAMMLALGTFYPNLLLSGIIWPIQSMPKIVRYIAYGLPQTFPTESLRCIMYRGWGIDKYEVWIGFVVSIGWSVFFLLFATAAFKARS</sequence>
<dbReference type="PANTHER" id="PTHR43038">
    <property type="entry name" value="ATP-BINDING CASSETTE, SUB-FAMILY H, MEMBER 1"/>
    <property type="match status" value="1"/>
</dbReference>
<dbReference type="InterPro" id="IPR017871">
    <property type="entry name" value="ABC_transporter-like_CS"/>
</dbReference>
<keyword evidence="3" id="KW-0547">Nucleotide-binding</keyword>
<dbReference type="Proteomes" id="UP000694867">
    <property type="component" value="Unplaced"/>
</dbReference>
<dbReference type="KEGG" id="goe:100904011"/>
<dbReference type="PANTHER" id="PTHR43038:SF3">
    <property type="entry name" value="ABC TRANSPORTER G FAMILY MEMBER 20 ISOFORM X1"/>
    <property type="match status" value="1"/>
</dbReference>
<dbReference type="Gene3D" id="3.40.50.300">
    <property type="entry name" value="P-loop containing nucleotide triphosphate hydrolases"/>
    <property type="match status" value="1"/>
</dbReference>
<name>A0AAJ7PAQ9_9ACAR</name>
<evidence type="ECO:0000313" key="11">
    <source>
        <dbReference type="RefSeq" id="XP_018497002.2"/>
    </source>
</evidence>
<evidence type="ECO:0000256" key="6">
    <source>
        <dbReference type="ARBA" id="ARBA00023136"/>
    </source>
</evidence>
<keyword evidence="4" id="KW-0067">ATP-binding</keyword>
<evidence type="ECO:0000313" key="10">
    <source>
        <dbReference type="Proteomes" id="UP000694867"/>
    </source>
</evidence>
<gene>
    <name evidence="11" type="primary">LOC100904011</name>
</gene>
<feature type="transmembrane region" description="Helical" evidence="7">
    <location>
        <begin position="810"/>
        <end position="832"/>
    </location>
</feature>
<accession>A0AAJ7PAQ9</accession>
<dbReference type="GeneID" id="100904011"/>
<dbReference type="InterPro" id="IPR027417">
    <property type="entry name" value="P-loop_NTPase"/>
</dbReference>
<feature type="transmembrane region" description="Helical" evidence="7">
    <location>
        <begin position="641"/>
        <end position="665"/>
    </location>
</feature>
<evidence type="ECO:0000259" key="8">
    <source>
        <dbReference type="PROSITE" id="PS50893"/>
    </source>
</evidence>
<dbReference type="GO" id="GO:0016887">
    <property type="term" value="F:ATP hydrolysis activity"/>
    <property type="evidence" value="ECO:0007669"/>
    <property type="project" value="InterPro"/>
</dbReference>
<dbReference type="AlphaFoldDB" id="A0AAJ7PAQ9"/>
<feature type="transmembrane region" description="Helical" evidence="7">
    <location>
        <begin position="471"/>
        <end position="495"/>
    </location>
</feature>
<keyword evidence="5 7" id="KW-1133">Transmembrane helix</keyword>
<reference evidence="11" key="1">
    <citation type="submission" date="2025-08" db="UniProtKB">
        <authorList>
            <consortium name="RefSeq"/>
        </authorList>
    </citation>
    <scope>IDENTIFICATION</scope>
</reference>
<dbReference type="GO" id="GO:0005524">
    <property type="term" value="F:ATP binding"/>
    <property type="evidence" value="ECO:0007669"/>
    <property type="project" value="UniProtKB-KW"/>
</dbReference>
<dbReference type="PROSITE" id="PS50893">
    <property type="entry name" value="ABC_TRANSPORTER_2"/>
    <property type="match status" value="1"/>
</dbReference>
<dbReference type="Pfam" id="PF12698">
    <property type="entry name" value="ABC2_membrane_3"/>
    <property type="match status" value="1"/>
</dbReference>
<feature type="domain" description="ABC transporter" evidence="8">
    <location>
        <begin position="141"/>
        <end position="375"/>
    </location>
</feature>
<dbReference type="InterPro" id="IPR000412">
    <property type="entry name" value="ABC_2_transport"/>
</dbReference>
<evidence type="ECO:0000256" key="2">
    <source>
        <dbReference type="ARBA" id="ARBA00022692"/>
    </source>
</evidence>
<evidence type="ECO:0000256" key="1">
    <source>
        <dbReference type="ARBA" id="ARBA00004141"/>
    </source>
</evidence>
<evidence type="ECO:0000256" key="4">
    <source>
        <dbReference type="ARBA" id="ARBA00022840"/>
    </source>
</evidence>
<dbReference type="GO" id="GO:0043190">
    <property type="term" value="C:ATP-binding cassette (ABC) transporter complex"/>
    <property type="evidence" value="ECO:0007669"/>
    <property type="project" value="InterPro"/>
</dbReference>
<dbReference type="GO" id="GO:0140359">
    <property type="term" value="F:ABC-type transporter activity"/>
    <property type="evidence" value="ECO:0007669"/>
    <property type="project" value="InterPro"/>
</dbReference>
<keyword evidence="10" id="KW-1185">Reference proteome</keyword>
<dbReference type="Pfam" id="PF00005">
    <property type="entry name" value="ABC_tran"/>
    <property type="match status" value="1"/>
</dbReference>
<dbReference type="InterPro" id="IPR003439">
    <property type="entry name" value="ABC_transporter-like_ATP-bd"/>
</dbReference>
<feature type="transmembrane region" description="Helical" evidence="7">
    <location>
        <begin position="752"/>
        <end position="772"/>
    </location>
</feature>
<dbReference type="PROSITE" id="PS00211">
    <property type="entry name" value="ABC_TRANSPORTER_1"/>
    <property type="match status" value="1"/>
</dbReference>
<evidence type="ECO:0000256" key="7">
    <source>
        <dbReference type="SAM" id="Phobius"/>
    </source>
</evidence>
<comment type="subcellular location">
    <subcellularLocation>
        <location evidence="1">Membrane</location>
        <topology evidence="1">Multi-pass membrane protein</topology>
    </subcellularLocation>
</comment>
<keyword evidence="6 7" id="KW-0472">Membrane</keyword>
<feature type="transmembrane region" description="Helical" evidence="7">
    <location>
        <begin position="720"/>
        <end position="740"/>
    </location>
</feature>
<keyword evidence="2 7" id="KW-0812">Transmembrane</keyword>
<evidence type="ECO:0000259" key="9">
    <source>
        <dbReference type="PROSITE" id="PS51012"/>
    </source>
</evidence>
<proteinExistence type="predicted"/>
<dbReference type="RefSeq" id="XP_018497002.2">
    <property type="nucleotide sequence ID" value="XM_018641486.2"/>
</dbReference>
<feature type="transmembrane region" description="Helical" evidence="7">
    <location>
        <begin position="686"/>
        <end position="714"/>
    </location>
</feature>
<dbReference type="SMART" id="SM00382">
    <property type="entry name" value="AAA"/>
    <property type="match status" value="1"/>
</dbReference>
<dbReference type="SUPFAM" id="SSF52540">
    <property type="entry name" value="P-loop containing nucleoside triphosphate hydrolases"/>
    <property type="match status" value="1"/>
</dbReference>
<dbReference type="PRINTS" id="PR00164">
    <property type="entry name" value="ABC2TRNSPORT"/>
</dbReference>
<protein>
    <submittedName>
        <fullName evidence="11">ABC transporter G family member 20</fullName>
    </submittedName>
</protein>